<protein>
    <submittedName>
        <fullName evidence="2">Uncharacterized protein</fullName>
    </submittedName>
</protein>
<evidence type="ECO:0000313" key="2">
    <source>
        <dbReference type="EMBL" id="RWX47074.1"/>
    </source>
</evidence>
<organism evidence="2 3">
    <name type="scientific">Candidatus Electrothrix communis</name>
    <dbReference type="NCBI Taxonomy" id="1859133"/>
    <lineage>
        <taxon>Bacteria</taxon>
        <taxon>Pseudomonadati</taxon>
        <taxon>Thermodesulfobacteriota</taxon>
        <taxon>Desulfobulbia</taxon>
        <taxon>Desulfobulbales</taxon>
        <taxon>Desulfobulbaceae</taxon>
        <taxon>Candidatus Electrothrix</taxon>
    </lineage>
</organism>
<evidence type="ECO:0000256" key="1">
    <source>
        <dbReference type="SAM" id="MobiDB-lite"/>
    </source>
</evidence>
<keyword evidence="3" id="KW-1185">Reference proteome</keyword>
<sequence>MPSGNRAAVFYCSFYGNSTKNLPIEALELYRTALRLDENNTDRKALAGARRAAQKKYNKAAPLPQRSIDALGDFFPNRHPEDNDQKKEQGNTERHRELLESYESKKGAHREKR</sequence>
<evidence type="ECO:0000313" key="3">
    <source>
        <dbReference type="Proteomes" id="UP000288086"/>
    </source>
</evidence>
<name>A0A444J1P5_9BACT</name>
<reference evidence="2 3" key="1">
    <citation type="submission" date="2017-01" db="EMBL/GenBank/DDBJ databases">
        <title>The cable genome- insights into the physiology and evolution of filamentous bacteria capable of sulfide oxidation via long distance electron transfer.</title>
        <authorList>
            <person name="Schreiber L."/>
            <person name="Bjerg J.T."/>
            <person name="Boggild A."/>
            <person name="Van De Vossenberg J."/>
            <person name="Meysman F."/>
            <person name="Nielsen L.P."/>
            <person name="Schramm A."/>
            <person name="Kjeldsen K.U."/>
        </authorList>
    </citation>
    <scope>NUCLEOTIDE SEQUENCE [LARGE SCALE GENOMIC DNA]</scope>
    <source>
        <strain evidence="2">A1</strain>
    </source>
</reference>
<dbReference type="AlphaFoldDB" id="A0A444J1P5"/>
<accession>A0A444J1P5</accession>
<proteinExistence type="predicted"/>
<dbReference type="EMBL" id="MTKP01000237">
    <property type="protein sequence ID" value="RWX47074.1"/>
    <property type="molecule type" value="Genomic_DNA"/>
</dbReference>
<comment type="caution">
    <text evidence="2">The sequence shown here is derived from an EMBL/GenBank/DDBJ whole genome shotgun (WGS) entry which is preliminary data.</text>
</comment>
<dbReference type="Proteomes" id="UP000288086">
    <property type="component" value="Unassembled WGS sequence"/>
</dbReference>
<feature type="compositionally biased region" description="Basic and acidic residues" evidence="1">
    <location>
        <begin position="76"/>
        <end position="106"/>
    </location>
</feature>
<feature type="region of interest" description="Disordered" evidence="1">
    <location>
        <begin position="69"/>
        <end position="113"/>
    </location>
</feature>
<gene>
    <name evidence="2" type="ORF">VT98_12372</name>
</gene>